<dbReference type="EMBL" id="BARV01024411">
    <property type="protein sequence ID" value="GAI46310.1"/>
    <property type="molecule type" value="Genomic_DNA"/>
</dbReference>
<name>X1Q5E4_9ZZZZ</name>
<proteinExistence type="predicted"/>
<evidence type="ECO:0000313" key="1">
    <source>
        <dbReference type="EMBL" id="GAI46310.1"/>
    </source>
</evidence>
<feature type="non-terminal residue" evidence="1">
    <location>
        <position position="1"/>
    </location>
</feature>
<dbReference type="AlphaFoldDB" id="X1Q5E4"/>
<organism evidence="1">
    <name type="scientific">marine sediment metagenome</name>
    <dbReference type="NCBI Taxonomy" id="412755"/>
    <lineage>
        <taxon>unclassified sequences</taxon>
        <taxon>metagenomes</taxon>
        <taxon>ecological metagenomes</taxon>
    </lineage>
</organism>
<feature type="non-terminal residue" evidence="1">
    <location>
        <position position="267"/>
    </location>
</feature>
<comment type="caution">
    <text evidence="1">The sequence shown here is derived from an EMBL/GenBank/DDBJ whole genome shotgun (WGS) entry which is preliminary data.</text>
</comment>
<protein>
    <submittedName>
        <fullName evidence="1">Uncharacterized protein</fullName>
    </submittedName>
</protein>
<accession>X1Q5E4</accession>
<gene>
    <name evidence="1" type="ORF">S06H3_39853</name>
</gene>
<sequence>LNLDALLAVPVSLVLGDTLEGELAGEKIALLEAIGQLNNRVKIFYQRGNIHVPREFNRLFALLEPMLVPIIPVGDGVQAAFSSFHPKIWILRYVKKATKAARHGQSVRYRLIVMSRNLTFDRSWDISACLDGVLNDAARDSDPLTAFVGSLAGHAGEFAPLRSMLKELPRVQWDAPSPFRDPIMLPGGGAHIANPAERFASPIQFGKSVDDLLVVSPFLDSSEQKAIHWLGAKTEGRRYLLSRVEELNAIGAQALEGWDCYSLNDKV</sequence>
<reference evidence="1" key="1">
    <citation type="journal article" date="2014" name="Front. Microbiol.">
        <title>High frequency of phylogenetically diverse reductive dehalogenase-homologous genes in deep subseafloor sedimentary metagenomes.</title>
        <authorList>
            <person name="Kawai M."/>
            <person name="Futagami T."/>
            <person name="Toyoda A."/>
            <person name="Takaki Y."/>
            <person name="Nishi S."/>
            <person name="Hori S."/>
            <person name="Arai W."/>
            <person name="Tsubouchi T."/>
            <person name="Morono Y."/>
            <person name="Uchiyama I."/>
            <person name="Ito T."/>
            <person name="Fujiyama A."/>
            <person name="Inagaki F."/>
            <person name="Takami H."/>
        </authorList>
    </citation>
    <scope>NUCLEOTIDE SEQUENCE</scope>
    <source>
        <strain evidence="1">Expedition CK06-06</strain>
    </source>
</reference>